<dbReference type="InterPro" id="IPR023346">
    <property type="entry name" value="Lysozyme-like_dom_sf"/>
</dbReference>
<dbReference type="GO" id="GO:0016787">
    <property type="term" value="F:hydrolase activity"/>
    <property type="evidence" value="ECO:0007669"/>
    <property type="project" value="UniProtKB-KW"/>
</dbReference>
<protein>
    <submittedName>
        <fullName evidence="4">Glycoside hydrolase family 108 protein</fullName>
    </submittedName>
</protein>
<dbReference type="InterPro" id="IPR002011">
    <property type="entry name" value="Tyr_kinase_rcpt_2_CS"/>
</dbReference>
<feature type="domain" description="TtsA-like Glycoside hydrolase family 108" evidence="3">
    <location>
        <begin position="9"/>
        <end position="91"/>
    </location>
</feature>
<dbReference type="SUPFAM" id="SSF53955">
    <property type="entry name" value="Lysozyme-like"/>
    <property type="match status" value="1"/>
</dbReference>
<keyword evidence="5" id="KW-1185">Reference proteome</keyword>
<evidence type="ECO:0000259" key="3">
    <source>
        <dbReference type="Pfam" id="PF05838"/>
    </source>
</evidence>
<dbReference type="RefSeq" id="WP_123326647.1">
    <property type="nucleotide sequence ID" value="NZ_JBHRSX010000005.1"/>
</dbReference>
<dbReference type="PROSITE" id="PS00239">
    <property type="entry name" value="RECEPTOR_TYR_KIN_II"/>
    <property type="match status" value="1"/>
</dbReference>
<dbReference type="CDD" id="cd13926">
    <property type="entry name" value="N-acetylmuramidase_GH108"/>
    <property type="match status" value="1"/>
</dbReference>
<reference evidence="5" key="1">
    <citation type="journal article" date="2019" name="Int. J. Syst. Evol. Microbiol.">
        <title>The Global Catalogue of Microorganisms (GCM) 10K type strain sequencing project: providing services to taxonomists for standard genome sequencing and annotation.</title>
        <authorList>
            <consortium name="The Broad Institute Genomics Platform"/>
            <consortium name="The Broad Institute Genome Sequencing Center for Infectious Disease"/>
            <person name="Wu L."/>
            <person name="Ma J."/>
        </authorList>
    </citation>
    <scope>NUCLEOTIDE SEQUENCE [LARGE SCALE GENOMIC DNA]</scope>
    <source>
        <strain evidence="5">KCTC 52449</strain>
    </source>
</reference>
<accession>A0ABV7JQC2</accession>
<keyword evidence="2" id="KW-0067">ATP-binding</keyword>
<dbReference type="EMBL" id="JBHRSX010000005">
    <property type="protein sequence ID" value="MFC3200300.1"/>
    <property type="molecule type" value="Genomic_DNA"/>
</dbReference>
<keyword evidence="1" id="KW-0547">Nucleotide-binding</keyword>
<proteinExistence type="predicted"/>
<name>A0ABV7JQC2_9ALTE</name>
<dbReference type="Pfam" id="PF05838">
    <property type="entry name" value="Glyco_hydro_108"/>
    <property type="match status" value="1"/>
</dbReference>
<keyword evidence="4" id="KW-0378">Hydrolase</keyword>
<evidence type="ECO:0000313" key="4">
    <source>
        <dbReference type="EMBL" id="MFC3200300.1"/>
    </source>
</evidence>
<evidence type="ECO:0000256" key="2">
    <source>
        <dbReference type="ARBA" id="ARBA00022840"/>
    </source>
</evidence>
<dbReference type="InterPro" id="IPR008565">
    <property type="entry name" value="TtsA-like_GH18_dom"/>
</dbReference>
<evidence type="ECO:0000313" key="5">
    <source>
        <dbReference type="Proteomes" id="UP001595477"/>
    </source>
</evidence>
<evidence type="ECO:0000256" key="1">
    <source>
        <dbReference type="ARBA" id="ARBA00022741"/>
    </source>
</evidence>
<comment type="caution">
    <text evidence="4">The sequence shown here is derived from an EMBL/GenBank/DDBJ whole genome shotgun (WGS) entry which is preliminary data.</text>
</comment>
<organism evidence="4 5">
    <name type="scientific">Alteromonas oceani</name>
    <dbReference type="NCBI Taxonomy" id="2071609"/>
    <lineage>
        <taxon>Bacteria</taxon>
        <taxon>Pseudomonadati</taxon>
        <taxon>Pseudomonadota</taxon>
        <taxon>Gammaproteobacteria</taxon>
        <taxon>Alteromonadales</taxon>
        <taxon>Alteromonadaceae</taxon>
        <taxon>Alteromonas/Salinimonas group</taxon>
        <taxon>Alteromonas</taxon>
    </lineage>
</organism>
<gene>
    <name evidence="4" type="ORF">ACFOEW_00500</name>
</gene>
<dbReference type="Gene3D" id="1.20.141.10">
    <property type="entry name" value="Chitosanase, subunit A, domain 1"/>
    <property type="match status" value="1"/>
</dbReference>
<dbReference type="Proteomes" id="UP001595477">
    <property type="component" value="Unassembled WGS sequence"/>
</dbReference>
<sequence length="179" mass="20181">MNINDMIYRILAKEGGYVNHTADFGGPSNFGITQNTLSRYLGTVVTPDILKALDIETVRDIYELNYYRIPRINKLPEPIQPFLFDTAVNHGPRRAIKFLQQVCNEAGFGPILCDGFMGPKTQAQAQACFEELGDWMLAGLVRERQMFYVNVISFDSGSNVFLKGLLARARSFLPEHCEP</sequence>